<dbReference type="PRINTS" id="PR00160">
    <property type="entry name" value="GLUTAREDOXIN"/>
</dbReference>
<evidence type="ECO:0000256" key="1">
    <source>
        <dbReference type="ARBA" id="ARBA00002549"/>
    </source>
</evidence>
<gene>
    <name evidence="9" type="ORF">GCM10011342_11930</name>
</gene>
<evidence type="ECO:0000256" key="7">
    <source>
        <dbReference type="RuleBase" id="RU364065"/>
    </source>
</evidence>
<name>A0A8J2V6G5_9PROT</name>
<keyword evidence="6 7" id="KW-0676">Redox-active center</keyword>
<organism evidence="9 10">
    <name type="scientific">Aquisalinus flavus</name>
    <dbReference type="NCBI Taxonomy" id="1526572"/>
    <lineage>
        <taxon>Bacteria</taxon>
        <taxon>Pseudomonadati</taxon>
        <taxon>Pseudomonadota</taxon>
        <taxon>Alphaproteobacteria</taxon>
        <taxon>Parvularculales</taxon>
        <taxon>Parvularculaceae</taxon>
        <taxon>Aquisalinus</taxon>
    </lineage>
</organism>
<dbReference type="GO" id="GO:0045454">
    <property type="term" value="P:cell redox homeostasis"/>
    <property type="evidence" value="ECO:0007669"/>
    <property type="project" value="InterPro"/>
</dbReference>
<keyword evidence="7" id="KW-0963">Cytoplasm</keyword>
<dbReference type="InterPro" id="IPR011767">
    <property type="entry name" value="GLR_AS"/>
</dbReference>
<dbReference type="InterPro" id="IPR002109">
    <property type="entry name" value="Glutaredoxin"/>
</dbReference>
<keyword evidence="3 7" id="KW-0813">Transport</keyword>
<dbReference type="GO" id="GO:0034599">
    <property type="term" value="P:cellular response to oxidative stress"/>
    <property type="evidence" value="ECO:0007669"/>
    <property type="project" value="TreeGrafter"/>
</dbReference>
<dbReference type="PROSITE" id="PS51354">
    <property type="entry name" value="GLUTAREDOXIN_2"/>
    <property type="match status" value="1"/>
</dbReference>
<dbReference type="GO" id="GO:0005737">
    <property type="term" value="C:cytoplasm"/>
    <property type="evidence" value="ECO:0007669"/>
    <property type="project" value="TreeGrafter"/>
</dbReference>
<keyword evidence="5" id="KW-1015">Disulfide bond</keyword>
<evidence type="ECO:0000259" key="8">
    <source>
        <dbReference type="Pfam" id="PF00462"/>
    </source>
</evidence>
<dbReference type="Gene3D" id="3.40.30.10">
    <property type="entry name" value="Glutaredoxin"/>
    <property type="match status" value="1"/>
</dbReference>
<evidence type="ECO:0000313" key="9">
    <source>
        <dbReference type="EMBL" id="GGD04580.1"/>
    </source>
</evidence>
<dbReference type="GO" id="GO:0015038">
    <property type="term" value="F:glutathione disulfide oxidoreductase activity"/>
    <property type="evidence" value="ECO:0007669"/>
    <property type="project" value="UniProtKB-UniRule"/>
</dbReference>
<dbReference type="InterPro" id="IPR011900">
    <property type="entry name" value="GRX_bact"/>
</dbReference>
<keyword evidence="10" id="KW-1185">Reference proteome</keyword>
<dbReference type="SUPFAM" id="SSF52833">
    <property type="entry name" value="Thioredoxin-like"/>
    <property type="match status" value="1"/>
</dbReference>
<comment type="caution">
    <text evidence="9">The sequence shown here is derived from an EMBL/GenBank/DDBJ whole genome shotgun (WGS) entry which is preliminary data.</text>
</comment>
<dbReference type="PANTHER" id="PTHR45694">
    <property type="entry name" value="GLUTAREDOXIN 2"/>
    <property type="match status" value="1"/>
</dbReference>
<accession>A0A8J2V6G5</accession>
<evidence type="ECO:0000256" key="4">
    <source>
        <dbReference type="ARBA" id="ARBA00022982"/>
    </source>
</evidence>
<dbReference type="RefSeq" id="WP_188160344.1">
    <property type="nucleotide sequence ID" value="NZ_BMGH01000001.1"/>
</dbReference>
<dbReference type="PANTHER" id="PTHR45694:SF18">
    <property type="entry name" value="GLUTAREDOXIN-1-RELATED"/>
    <property type="match status" value="1"/>
</dbReference>
<keyword evidence="4 7" id="KW-0249">Electron transport</keyword>
<dbReference type="PROSITE" id="PS00195">
    <property type="entry name" value="GLUTAREDOXIN_1"/>
    <property type="match status" value="1"/>
</dbReference>
<evidence type="ECO:0000256" key="6">
    <source>
        <dbReference type="ARBA" id="ARBA00023284"/>
    </source>
</evidence>
<dbReference type="NCBIfam" id="TIGR02181">
    <property type="entry name" value="GRX_bact"/>
    <property type="match status" value="1"/>
</dbReference>
<evidence type="ECO:0000256" key="5">
    <source>
        <dbReference type="ARBA" id="ARBA00023157"/>
    </source>
</evidence>
<dbReference type="InterPro" id="IPR014025">
    <property type="entry name" value="Glutaredoxin_subgr"/>
</dbReference>
<feature type="domain" description="Glutaredoxin" evidence="8">
    <location>
        <begin position="4"/>
        <end position="64"/>
    </location>
</feature>
<dbReference type="Pfam" id="PF00462">
    <property type="entry name" value="Glutaredoxin"/>
    <property type="match status" value="1"/>
</dbReference>
<proteinExistence type="inferred from homology"/>
<dbReference type="Proteomes" id="UP000613582">
    <property type="component" value="Unassembled WGS sequence"/>
</dbReference>
<protein>
    <recommendedName>
        <fullName evidence="7">Glutaredoxin</fullName>
    </recommendedName>
</protein>
<comment type="function">
    <text evidence="1 7">Has a glutathione-disulfide oxidoreductase activity in the presence of NADPH and glutathione reductase. Reduces low molecular weight disulfides and proteins.</text>
</comment>
<evidence type="ECO:0000313" key="10">
    <source>
        <dbReference type="Proteomes" id="UP000613582"/>
    </source>
</evidence>
<dbReference type="InterPro" id="IPR036249">
    <property type="entry name" value="Thioredoxin-like_sf"/>
</dbReference>
<reference evidence="9" key="2">
    <citation type="submission" date="2020-09" db="EMBL/GenBank/DDBJ databases">
        <authorList>
            <person name="Sun Q."/>
            <person name="Zhou Y."/>
        </authorList>
    </citation>
    <scope>NUCLEOTIDE SEQUENCE</scope>
    <source>
        <strain evidence="9">CGMCC 1.12921</strain>
    </source>
</reference>
<evidence type="ECO:0000256" key="3">
    <source>
        <dbReference type="ARBA" id="ARBA00022448"/>
    </source>
</evidence>
<evidence type="ECO:0000256" key="2">
    <source>
        <dbReference type="ARBA" id="ARBA00007787"/>
    </source>
</evidence>
<dbReference type="AlphaFoldDB" id="A0A8J2V6G5"/>
<reference evidence="9" key="1">
    <citation type="journal article" date="2014" name="Int. J. Syst. Evol. Microbiol.">
        <title>Complete genome sequence of Corynebacterium casei LMG S-19264T (=DSM 44701T), isolated from a smear-ripened cheese.</title>
        <authorList>
            <consortium name="US DOE Joint Genome Institute (JGI-PGF)"/>
            <person name="Walter F."/>
            <person name="Albersmeier A."/>
            <person name="Kalinowski J."/>
            <person name="Ruckert C."/>
        </authorList>
    </citation>
    <scope>NUCLEOTIDE SEQUENCE</scope>
    <source>
        <strain evidence="9">CGMCC 1.12921</strain>
    </source>
</reference>
<dbReference type="CDD" id="cd03418">
    <property type="entry name" value="GRX_GRXb_1_3_like"/>
    <property type="match status" value="1"/>
</dbReference>
<dbReference type="EMBL" id="BMGH01000001">
    <property type="protein sequence ID" value="GGD04580.1"/>
    <property type="molecule type" value="Genomic_DNA"/>
</dbReference>
<comment type="similarity">
    <text evidence="2 7">Belongs to the glutaredoxin family.</text>
</comment>
<sequence>MQPVTIYTKPLCPFCTRAVSLLKKKGAEITDISAAFDKAKREEMLQRSNGARTYPQIFIGDVHVGGCDDMMALDRDGKLDELLKGDAA</sequence>